<proteinExistence type="predicted"/>
<name>A0A0B6Y1L2_9EUPU</name>
<dbReference type="AlphaFoldDB" id="A0A0B6Y1L2"/>
<gene>
    <name evidence="2" type="primary">ORF9523</name>
</gene>
<reference evidence="2" key="1">
    <citation type="submission" date="2014-12" db="EMBL/GenBank/DDBJ databases">
        <title>Insight into the proteome of Arion vulgaris.</title>
        <authorList>
            <person name="Aradska J."/>
            <person name="Bulat T."/>
            <person name="Smidak R."/>
            <person name="Sarate P."/>
            <person name="Gangsoo J."/>
            <person name="Sialana F."/>
            <person name="Bilban M."/>
            <person name="Lubec G."/>
        </authorList>
    </citation>
    <scope>NUCLEOTIDE SEQUENCE</scope>
    <source>
        <tissue evidence="2">Skin</tissue>
    </source>
</reference>
<keyword evidence="1" id="KW-1133">Transmembrane helix</keyword>
<feature type="non-terminal residue" evidence="2">
    <location>
        <position position="61"/>
    </location>
</feature>
<evidence type="ECO:0000256" key="1">
    <source>
        <dbReference type="SAM" id="Phobius"/>
    </source>
</evidence>
<dbReference type="EMBL" id="HACG01003123">
    <property type="protein sequence ID" value="CEK49988.1"/>
    <property type="molecule type" value="Transcribed_RNA"/>
</dbReference>
<keyword evidence="1" id="KW-0472">Membrane</keyword>
<accession>A0A0B6Y1L2</accession>
<protein>
    <submittedName>
        <fullName evidence="2">Uncharacterized protein</fullName>
    </submittedName>
</protein>
<feature type="transmembrane region" description="Helical" evidence="1">
    <location>
        <begin position="30"/>
        <end position="52"/>
    </location>
</feature>
<keyword evidence="1" id="KW-0812">Transmembrane</keyword>
<evidence type="ECO:0000313" key="2">
    <source>
        <dbReference type="EMBL" id="CEK49988.1"/>
    </source>
</evidence>
<sequence>MYYTWYIPTRRMFSMALVLHASLDRLVLDFMLISFSDLSMYFLIFTLLLRLVNNKTVVYND</sequence>
<organism evidence="2">
    <name type="scientific">Arion vulgaris</name>
    <dbReference type="NCBI Taxonomy" id="1028688"/>
    <lineage>
        <taxon>Eukaryota</taxon>
        <taxon>Metazoa</taxon>
        <taxon>Spiralia</taxon>
        <taxon>Lophotrochozoa</taxon>
        <taxon>Mollusca</taxon>
        <taxon>Gastropoda</taxon>
        <taxon>Heterobranchia</taxon>
        <taxon>Euthyneura</taxon>
        <taxon>Panpulmonata</taxon>
        <taxon>Eupulmonata</taxon>
        <taxon>Stylommatophora</taxon>
        <taxon>Helicina</taxon>
        <taxon>Arionoidea</taxon>
        <taxon>Arionidae</taxon>
        <taxon>Arion</taxon>
    </lineage>
</organism>